<sequence>MYKVVISDLDGTLLNNQHHVSPHTRKVLKKLVAEGTKFVVATGRHHIDVKAIRDALGLDIYLVTSNGAVVTDKQDEIIFNRTLPADIAQQLSEMPLPDPEIAVNIYTPEAWFTDRDMPEYLEYHRDTGFCYTKTDLTTLDKNSINKFFFIAEHEPLLELENTLLERYAGQLSIAFSQPDCLEVMALGVNKGAAISSILEQHDIPLSAAIAFGDGMNDYEMLSMVGHGVVMGNAHDRLKMALPDLPRAGINDEDGVAEYLQQLLLNE</sequence>
<comment type="caution">
    <text evidence="6">The sequence shown here is derived from an EMBL/GenBank/DDBJ whole genome shotgun (WGS) entry which is preliminary data.</text>
</comment>
<evidence type="ECO:0000256" key="5">
    <source>
        <dbReference type="ARBA" id="ARBA00034778"/>
    </source>
</evidence>
<dbReference type="Gene3D" id="3.30.1240.10">
    <property type="match status" value="1"/>
</dbReference>
<dbReference type="GO" id="GO:0016791">
    <property type="term" value="F:phosphatase activity"/>
    <property type="evidence" value="ECO:0007669"/>
    <property type="project" value="UniProtKB-ARBA"/>
</dbReference>
<gene>
    <name evidence="6" type="ORF">HNR75_003013</name>
</gene>
<dbReference type="PROSITE" id="PS01228">
    <property type="entry name" value="COF_1"/>
    <property type="match status" value="1"/>
</dbReference>
<dbReference type="Proteomes" id="UP000585721">
    <property type="component" value="Unassembled WGS sequence"/>
</dbReference>
<evidence type="ECO:0008006" key="8">
    <source>
        <dbReference type="Google" id="ProtNLM"/>
    </source>
</evidence>
<dbReference type="SFLD" id="SFLDS00003">
    <property type="entry name" value="Haloacid_Dehalogenase"/>
    <property type="match status" value="1"/>
</dbReference>
<dbReference type="InterPro" id="IPR036412">
    <property type="entry name" value="HAD-like_sf"/>
</dbReference>
<dbReference type="AlphaFoldDB" id="A0A841GK57"/>
<organism evidence="6 7">
    <name type="scientific">Tolumonas osonensis</name>
    <dbReference type="NCBI Taxonomy" id="675874"/>
    <lineage>
        <taxon>Bacteria</taxon>
        <taxon>Pseudomonadati</taxon>
        <taxon>Pseudomonadota</taxon>
        <taxon>Gammaproteobacteria</taxon>
        <taxon>Aeromonadales</taxon>
        <taxon>Aeromonadaceae</taxon>
        <taxon>Tolumonas</taxon>
    </lineage>
</organism>
<comment type="similarity">
    <text evidence="5">Belongs to the HAD-like hydrolase superfamily. Cof family.</text>
</comment>
<dbReference type="RefSeq" id="WP_188027767.1">
    <property type="nucleotide sequence ID" value="NZ_JACHGR010000012.1"/>
</dbReference>
<dbReference type="InterPro" id="IPR006379">
    <property type="entry name" value="HAD-SF_hydro_IIB"/>
</dbReference>
<dbReference type="PANTHER" id="PTHR47267">
    <property type="match status" value="1"/>
</dbReference>
<dbReference type="EMBL" id="JACHGR010000012">
    <property type="protein sequence ID" value="MBB6057066.1"/>
    <property type="molecule type" value="Genomic_DNA"/>
</dbReference>
<dbReference type="SFLD" id="SFLDG01144">
    <property type="entry name" value="C2.B.4:_PGP_Like"/>
    <property type="match status" value="1"/>
</dbReference>
<keyword evidence="3" id="KW-0378">Hydrolase</keyword>
<reference evidence="6 7" key="1">
    <citation type="submission" date="2020-08" db="EMBL/GenBank/DDBJ databases">
        <title>Genomic Encyclopedia of Type Strains, Phase IV (KMG-IV): sequencing the most valuable type-strain genomes for metagenomic binning, comparative biology and taxonomic classification.</title>
        <authorList>
            <person name="Goeker M."/>
        </authorList>
    </citation>
    <scope>NUCLEOTIDE SEQUENCE [LARGE SCALE GENOMIC DNA]</scope>
    <source>
        <strain evidence="6 7">DSM 22975</strain>
    </source>
</reference>
<dbReference type="Gene3D" id="3.40.50.1000">
    <property type="entry name" value="HAD superfamily/HAD-like"/>
    <property type="match status" value="1"/>
</dbReference>
<dbReference type="SUPFAM" id="SSF56784">
    <property type="entry name" value="HAD-like"/>
    <property type="match status" value="1"/>
</dbReference>
<accession>A0A841GK57</accession>
<protein>
    <recommendedName>
        <fullName evidence="8">Cof-type HAD-IIB family hydrolase</fullName>
    </recommendedName>
</protein>
<dbReference type="Pfam" id="PF08282">
    <property type="entry name" value="Hydrolase_3"/>
    <property type="match status" value="1"/>
</dbReference>
<proteinExistence type="inferred from homology"/>
<keyword evidence="7" id="KW-1185">Reference proteome</keyword>
<evidence type="ECO:0000256" key="4">
    <source>
        <dbReference type="ARBA" id="ARBA00022842"/>
    </source>
</evidence>
<evidence type="ECO:0000256" key="1">
    <source>
        <dbReference type="ARBA" id="ARBA00001946"/>
    </source>
</evidence>
<dbReference type="NCBIfam" id="TIGR00099">
    <property type="entry name" value="Cof-subfamily"/>
    <property type="match status" value="1"/>
</dbReference>
<evidence type="ECO:0000256" key="2">
    <source>
        <dbReference type="ARBA" id="ARBA00022723"/>
    </source>
</evidence>
<name>A0A841GK57_9GAMM</name>
<evidence type="ECO:0000256" key="3">
    <source>
        <dbReference type="ARBA" id="ARBA00022801"/>
    </source>
</evidence>
<dbReference type="CDD" id="cd07516">
    <property type="entry name" value="HAD_Pase"/>
    <property type="match status" value="1"/>
</dbReference>
<dbReference type="GO" id="GO:0000287">
    <property type="term" value="F:magnesium ion binding"/>
    <property type="evidence" value="ECO:0007669"/>
    <property type="project" value="UniProtKB-ARBA"/>
</dbReference>
<keyword evidence="2" id="KW-0479">Metal-binding</keyword>
<dbReference type="PROSITE" id="PS01229">
    <property type="entry name" value="COF_2"/>
    <property type="match status" value="1"/>
</dbReference>
<dbReference type="InterPro" id="IPR023214">
    <property type="entry name" value="HAD_sf"/>
</dbReference>
<dbReference type="InterPro" id="IPR000150">
    <property type="entry name" value="Cof"/>
</dbReference>
<dbReference type="SFLD" id="SFLDG01140">
    <property type="entry name" value="C2.B:_Phosphomannomutase_and_P"/>
    <property type="match status" value="1"/>
</dbReference>
<comment type="cofactor">
    <cofactor evidence="1">
        <name>Mg(2+)</name>
        <dbReference type="ChEBI" id="CHEBI:18420"/>
    </cofactor>
</comment>
<evidence type="ECO:0000313" key="6">
    <source>
        <dbReference type="EMBL" id="MBB6057066.1"/>
    </source>
</evidence>
<dbReference type="PANTHER" id="PTHR47267:SF4">
    <property type="entry name" value="PYRIDOXAL PHOSPHATE PHOSPHATASE YIGL"/>
    <property type="match status" value="1"/>
</dbReference>
<evidence type="ECO:0000313" key="7">
    <source>
        <dbReference type="Proteomes" id="UP000585721"/>
    </source>
</evidence>
<dbReference type="NCBIfam" id="TIGR01484">
    <property type="entry name" value="HAD-SF-IIB"/>
    <property type="match status" value="1"/>
</dbReference>
<keyword evidence="4" id="KW-0460">Magnesium</keyword>